<sequence>MVLPFPYRLITAWINNPGPHLADGPNLEVVEAPWTCEEQPDLGPELSRTWLRHGPNLSLDQSVRWWEDCGFSPRLLCCGSIESLVHGAVDWLSARAVHETDLARFENRLGWMEQDLESNRSRRFEWIARRVEIDLGGLQELNSKVSGIRDQELRGTYLVLSLAAARGAELLSGPEERISIVKQLSHLTGGQLTVRTEEQRSGVRLVDRFNTVVRKLEDLRVRVQERLRRNTNSRYQSTASAADTMHEDWDDWPGNLWQVAMLAANPQHR</sequence>
<evidence type="ECO:0000313" key="2">
    <source>
        <dbReference type="Proteomes" id="UP001367316"/>
    </source>
</evidence>
<organism evidence="1 2">
    <name type="scientific">Phyllosticta paracitricarpa</name>
    <dbReference type="NCBI Taxonomy" id="2016321"/>
    <lineage>
        <taxon>Eukaryota</taxon>
        <taxon>Fungi</taxon>
        <taxon>Dikarya</taxon>
        <taxon>Ascomycota</taxon>
        <taxon>Pezizomycotina</taxon>
        <taxon>Dothideomycetes</taxon>
        <taxon>Dothideomycetes incertae sedis</taxon>
        <taxon>Botryosphaeriales</taxon>
        <taxon>Phyllostictaceae</taxon>
        <taxon>Phyllosticta</taxon>
    </lineage>
</organism>
<name>A0ABR1MXQ6_9PEZI</name>
<comment type="caution">
    <text evidence="1">The sequence shown here is derived from an EMBL/GenBank/DDBJ whole genome shotgun (WGS) entry which is preliminary data.</text>
</comment>
<dbReference type="Proteomes" id="UP001367316">
    <property type="component" value="Unassembled WGS sequence"/>
</dbReference>
<protein>
    <submittedName>
        <fullName evidence="1">Uncharacterized protein</fullName>
    </submittedName>
</protein>
<dbReference type="EMBL" id="JBBPBF010000034">
    <property type="protein sequence ID" value="KAK7607746.1"/>
    <property type="molecule type" value="Genomic_DNA"/>
</dbReference>
<keyword evidence="2" id="KW-1185">Reference proteome</keyword>
<proteinExistence type="predicted"/>
<accession>A0ABR1MXQ6</accession>
<gene>
    <name evidence="1" type="ORF">JOL62DRAFT_260977</name>
</gene>
<reference evidence="1 2" key="1">
    <citation type="submission" date="2024-04" db="EMBL/GenBank/DDBJ databases">
        <title>Phyllosticta paracitricarpa is synonymous to the EU quarantine fungus P. citricarpa based on phylogenomic analyses.</title>
        <authorList>
            <consortium name="Lawrence Berkeley National Laboratory"/>
            <person name="Van ingen-buijs V.A."/>
            <person name="Van westerhoven A.C."/>
            <person name="Haridas S."/>
            <person name="Skiadas P."/>
            <person name="Martin F."/>
            <person name="Groenewald J.Z."/>
            <person name="Crous P.W."/>
            <person name="Seidl M.F."/>
        </authorList>
    </citation>
    <scope>NUCLEOTIDE SEQUENCE [LARGE SCALE GENOMIC DNA]</scope>
    <source>
        <strain evidence="1 2">CBS 141358</strain>
    </source>
</reference>
<evidence type="ECO:0000313" key="1">
    <source>
        <dbReference type="EMBL" id="KAK7607746.1"/>
    </source>
</evidence>